<feature type="domain" description="GP-PDE" evidence="1">
    <location>
        <begin position="38"/>
        <end position="271"/>
    </location>
</feature>
<comment type="caution">
    <text evidence="2">The sequence shown here is derived from an EMBL/GenBank/DDBJ whole genome shotgun (WGS) entry which is preliminary data.</text>
</comment>
<dbReference type="PANTHER" id="PTHR46211">
    <property type="entry name" value="GLYCEROPHOSPHORYL DIESTER PHOSPHODIESTERASE"/>
    <property type="match status" value="1"/>
</dbReference>
<dbReference type="InterPro" id="IPR017946">
    <property type="entry name" value="PLC-like_Pdiesterase_TIM-brl"/>
</dbReference>
<dbReference type="SUPFAM" id="SSF51695">
    <property type="entry name" value="PLC-like phosphodiesterases"/>
    <property type="match status" value="1"/>
</dbReference>
<dbReference type="GO" id="GO:0006629">
    <property type="term" value="P:lipid metabolic process"/>
    <property type="evidence" value="ECO:0007669"/>
    <property type="project" value="InterPro"/>
</dbReference>
<sequence length="271" mass="30088">MDFISATAYPFRRTSRKGIKSSILRNMKTRFFPEISRPLLFAHRGCSHRAPENTMPAFELAKKEGIPGIELDVQLSADGELAVFHDEKLERICGVPGSIGDFSMKELQAMEAGAWKGAQYTGSGIPSLRQVLEAFGGSIIFDIEIKYYRFRESLEIPRLLGGLLEETGTLYRAAVSSFDPRIVRTAKRVLPRVPAGLIYDRRSLPSWLPLTAACRYSRADFRKPAANMVGKSVRPGETVLCWTVDSPGEARRCIDAGATGIISNRPEDLFT</sequence>
<name>A0A1Y1RTS8_9SPIO</name>
<dbReference type="EMBL" id="MWQY01000027">
    <property type="protein sequence ID" value="ORC31134.1"/>
    <property type="molecule type" value="Genomic_DNA"/>
</dbReference>
<evidence type="ECO:0000259" key="1">
    <source>
        <dbReference type="PROSITE" id="PS51704"/>
    </source>
</evidence>
<dbReference type="PROSITE" id="PS51704">
    <property type="entry name" value="GP_PDE"/>
    <property type="match status" value="1"/>
</dbReference>
<dbReference type="STRING" id="1963862.B4O97_17490"/>
<evidence type="ECO:0000313" key="3">
    <source>
        <dbReference type="Proteomes" id="UP000192343"/>
    </source>
</evidence>
<dbReference type="Gene3D" id="3.20.20.190">
    <property type="entry name" value="Phosphatidylinositol (PI) phosphodiesterase"/>
    <property type="match status" value="1"/>
</dbReference>
<organism evidence="2 3">
    <name type="scientific">Marispirochaeta aestuarii</name>
    <dbReference type="NCBI Taxonomy" id="1963862"/>
    <lineage>
        <taxon>Bacteria</taxon>
        <taxon>Pseudomonadati</taxon>
        <taxon>Spirochaetota</taxon>
        <taxon>Spirochaetia</taxon>
        <taxon>Spirochaetales</taxon>
        <taxon>Spirochaetaceae</taxon>
        <taxon>Marispirochaeta</taxon>
    </lineage>
</organism>
<dbReference type="GO" id="GO:0008081">
    <property type="term" value="F:phosphoric diester hydrolase activity"/>
    <property type="evidence" value="ECO:0007669"/>
    <property type="project" value="InterPro"/>
</dbReference>
<protein>
    <recommendedName>
        <fullName evidence="1">GP-PDE domain-containing protein</fullName>
    </recommendedName>
</protein>
<gene>
    <name evidence="2" type="ORF">B4O97_17490</name>
</gene>
<keyword evidence="3" id="KW-1185">Reference proteome</keyword>
<dbReference type="InterPro" id="IPR030395">
    <property type="entry name" value="GP_PDE_dom"/>
</dbReference>
<reference evidence="2 3" key="1">
    <citation type="submission" date="2017-03" db="EMBL/GenBank/DDBJ databases">
        <title>Draft Genome sequence of Marispirochaeta sp. strain JC444.</title>
        <authorList>
            <person name="Shivani Y."/>
            <person name="Subhash Y."/>
            <person name="Sasikala C."/>
            <person name="Ramana C."/>
        </authorList>
    </citation>
    <scope>NUCLEOTIDE SEQUENCE [LARGE SCALE GENOMIC DNA]</scope>
    <source>
        <strain evidence="2 3">JC444</strain>
    </source>
</reference>
<evidence type="ECO:0000313" key="2">
    <source>
        <dbReference type="EMBL" id="ORC31134.1"/>
    </source>
</evidence>
<accession>A0A1Y1RTS8</accession>
<dbReference type="AlphaFoldDB" id="A0A1Y1RTS8"/>
<dbReference type="PANTHER" id="PTHR46211:SF14">
    <property type="entry name" value="GLYCEROPHOSPHODIESTER PHOSPHODIESTERASE"/>
    <property type="match status" value="1"/>
</dbReference>
<proteinExistence type="predicted"/>
<dbReference type="Proteomes" id="UP000192343">
    <property type="component" value="Unassembled WGS sequence"/>
</dbReference>
<dbReference type="Pfam" id="PF03009">
    <property type="entry name" value="GDPD"/>
    <property type="match status" value="1"/>
</dbReference>